<evidence type="ECO:0000256" key="3">
    <source>
        <dbReference type="ARBA" id="ARBA00023239"/>
    </source>
</evidence>
<dbReference type="FunFam" id="3.20.20.70:FF:000044">
    <property type="entry name" value="Deoxyribose-phosphate aldolase"/>
    <property type="match status" value="1"/>
</dbReference>
<dbReference type="HAMAP" id="MF_00114">
    <property type="entry name" value="DeoC_type1"/>
    <property type="match status" value="1"/>
</dbReference>
<comment type="subcellular location">
    <subcellularLocation>
        <location evidence="7">Cytoplasm</location>
    </subcellularLocation>
</comment>
<evidence type="ECO:0000256" key="2">
    <source>
        <dbReference type="ARBA" id="ARBA00022490"/>
    </source>
</evidence>
<comment type="pathway">
    <text evidence="7">Carbohydrate degradation; 2-deoxy-D-ribose 1-phosphate degradation; D-glyceraldehyde 3-phosphate and acetaldehyde from 2-deoxy-alpha-D-ribose 1-phosphate: step 2/2.</text>
</comment>
<comment type="caution">
    <text evidence="8">The sequence shown here is derived from an EMBL/GenBank/DDBJ whole genome shotgun (WGS) entry which is preliminary data.</text>
</comment>
<proteinExistence type="inferred from homology"/>
<keyword evidence="2 7" id="KW-0963">Cytoplasm</keyword>
<evidence type="ECO:0000256" key="4">
    <source>
        <dbReference type="ARBA" id="ARBA00023270"/>
    </source>
</evidence>
<dbReference type="Pfam" id="PF01791">
    <property type="entry name" value="DeoC"/>
    <property type="match status" value="1"/>
</dbReference>
<dbReference type="SUPFAM" id="SSF51569">
    <property type="entry name" value="Aldolase"/>
    <property type="match status" value="1"/>
</dbReference>
<protein>
    <recommendedName>
        <fullName evidence="7">Deoxyribose-phosphate aldolase</fullName>
        <shortName evidence="7">DERA</shortName>
        <ecNumber evidence="7">4.1.2.4</ecNumber>
    </recommendedName>
    <alternativeName>
        <fullName evidence="7">2-deoxy-D-ribose 5-phosphate aldolase</fullName>
    </alternativeName>
    <alternativeName>
        <fullName evidence="7">Phosphodeoxyriboaldolase</fullName>
        <shortName evidence="7">Deoxyriboaldolase</shortName>
    </alternativeName>
</protein>
<dbReference type="EMBL" id="DWVZ01000047">
    <property type="protein sequence ID" value="HJC62708.1"/>
    <property type="molecule type" value="Genomic_DNA"/>
</dbReference>
<dbReference type="GO" id="GO:0006018">
    <property type="term" value="P:2-deoxyribose 1-phosphate catabolic process"/>
    <property type="evidence" value="ECO:0007669"/>
    <property type="project" value="UniProtKB-UniRule"/>
</dbReference>
<dbReference type="InterPro" id="IPR013785">
    <property type="entry name" value="Aldolase_TIM"/>
</dbReference>
<keyword evidence="4 7" id="KW-0704">Schiff base</keyword>
<dbReference type="InterPro" id="IPR028581">
    <property type="entry name" value="DeoC_typeI"/>
</dbReference>
<dbReference type="Proteomes" id="UP000823886">
    <property type="component" value="Unassembled WGS sequence"/>
</dbReference>
<dbReference type="GO" id="GO:0009264">
    <property type="term" value="P:deoxyribonucleotide catabolic process"/>
    <property type="evidence" value="ECO:0007669"/>
    <property type="project" value="UniProtKB-UniRule"/>
</dbReference>
<comment type="similarity">
    <text evidence="1 7">Belongs to the DeoC/FbaB aldolase family. DeoC type 1 subfamily.</text>
</comment>
<dbReference type="SMART" id="SM01133">
    <property type="entry name" value="DeoC"/>
    <property type="match status" value="1"/>
</dbReference>
<comment type="catalytic activity">
    <reaction evidence="5 7">
        <text>2-deoxy-D-ribose 5-phosphate = D-glyceraldehyde 3-phosphate + acetaldehyde</text>
        <dbReference type="Rhea" id="RHEA:12821"/>
        <dbReference type="ChEBI" id="CHEBI:15343"/>
        <dbReference type="ChEBI" id="CHEBI:59776"/>
        <dbReference type="ChEBI" id="CHEBI:62877"/>
        <dbReference type="EC" id="4.1.2.4"/>
    </reaction>
</comment>
<evidence type="ECO:0000256" key="6">
    <source>
        <dbReference type="ARBA" id="ARBA00056337"/>
    </source>
</evidence>
<keyword evidence="3 7" id="KW-0456">Lyase</keyword>
<dbReference type="GO" id="GO:0004139">
    <property type="term" value="F:deoxyribose-phosphate aldolase activity"/>
    <property type="evidence" value="ECO:0007669"/>
    <property type="project" value="UniProtKB-UniRule"/>
</dbReference>
<dbReference type="CDD" id="cd00959">
    <property type="entry name" value="DeoC"/>
    <property type="match status" value="1"/>
</dbReference>
<dbReference type="GO" id="GO:0016052">
    <property type="term" value="P:carbohydrate catabolic process"/>
    <property type="evidence" value="ECO:0007669"/>
    <property type="project" value="TreeGrafter"/>
</dbReference>
<gene>
    <name evidence="7 8" type="primary">deoC</name>
    <name evidence="8" type="ORF">H9753_03685</name>
</gene>
<dbReference type="NCBIfam" id="TIGR00126">
    <property type="entry name" value="deoC"/>
    <property type="match status" value="1"/>
</dbReference>
<dbReference type="PIRSF" id="PIRSF001357">
    <property type="entry name" value="DeoC"/>
    <property type="match status" value="1"/>
</dbReference>
<accession>A0A9D2PLW2</accession>
<dbReference type="InterPro" id="IPR002915">
    <property type="entry name" value="DeoC/FbaB/LacD_aldolase"/>
</dbReference>
<name>A0A9D2PLW2_9FIRM</name>
<dbReference type="EC" id="4.1.2.4" evidence="7"/>
<organism evidence="8 9">
    <name type="scientific">Candidatus Blautia merdavium</name>
    <dbReference type="NCBI Taxonomy" id="2838494"/>
    <lineage>
        <taxon>Bacteria</taxon>
        <taxon>Bacillati</taxon>
        <taxon>Bacillota</taxon>
        <taxon>Clostridia</taxon>
        <taxon>Lachnospirales</taxon>
        <taxon>Lachnospiraceae</taxon>
        <taxon>Blautia</taxon>
    </lineage>
</organism>
<dbReference type="GO" id="GO:0005737">
    <property type="term" value="C:cytoplasm"/>
    <property type="evidence" value="ECO:0007669"/>
    <property type="project" value="UniProtKB-SubCell"/>
</dbReference>
<feature type="active site" description="Schiff-base intermediate with acetaldehyde" evidence="7">
    <location>
        <position position="153"/>
    </location>
</feature>
<dbReference type="PANTHER" id="PTHR10889:SF1">
    <property type="entry name" value="DEOXYRIBOSE-PHOSPHATE ALDOLASE"/>
    <property type="match status" value="1"/>
</dbReference>
<evidence type="ECO:0000256" key="1">
    <source>
        <dbReference type="ARBA" id="ARBA00010936"/>
    </source>
</evidence>
<evidence type="ECO:0000256" key="5">
    <source>
        <dbReference type="ARBA" id="ARBA00048791"/>
    </source>
</evidence>
<feature type="active site" description="Proton donor/acceptor" evidence="7">
    <location>
        <position position="91"/>
    </location>
</feature>
<sequence>MNLSEILSKCDHTLLTQTAVWEDIKALCDDGMKYKTASVCIPSAYVKQAKEYVGERLAICTVIGFPNGYETTAAKCFMAADAVENGADEVDMVINIGWAKDEKWDEITSEIREIKKACKGKILKVIIETCLLTEAEKIALCKCVSDSGADYIKTSTGFSTAGATFDDVRLFAAHVASHVKIKAAGGISNLEDAEKFLALGADRLGTSRIVKIAKAMEAGEKAEDDGSY</sequence>
<evidence type="ECO:0000313" key="8">
    <source>
        <dbReference type="EMBL" id="HJC62708.1"/>
    </source>
</evidence>
<reference evidence="8" key="1">
    <citation type="journal article" date="2021" name="PeerJ">
        <title>Extensive microbial diversity within the chicken gut microbiome revealed by metagenomics and culture.</title>
        <authorList>
            <person name="Gilroy R."/>
            <person name="Ravi A."/>
            <person name="Getino M."/>
            <person name="Pursley I."/>
            <person name="Horton D.L."/>
            <person name="Alikhan N.F."/>
            <person name="Baker D."/>
            <person name="Gharbi K."/>
            <person name="Hall N."/>
            <person name="Watson M."/>
            <person name="Adriaenssens E.M."/>
            <person name="Foster-Nyarko E."/>
            <person name="Jarju S."/>
            <person name="Secka A."/>
            <person name="Antonio M."/>
            <person name="Oren A."/>
            <person name="Chaudhuri R.R."/>
            <person name="La Ragione R."/>
            <person name="Hildebrand F."/>
            <person name="Pallen M.J."/>
        </authorList>
    </citation>
    <scope>NUCLEOTIDE SEQUENCE</scope>
    <source>
        <strain evidence="8">ChiBcec2-3848</strain>
    </source>
</reference>
<feature type="active site" description="Proton donor/acceptor" evidence="7">
    <location>
        <position position="182"/>
    </location>
</feature>
<dbReference type="Gene3D" id="3.20.20.70">
    <property type="entry name" value="Aldolase class I"/>
    <property type="match status" value="1"/>
</dbReference>
<evidence type="ECO:0000256" key="7">
    <source>
        <dbReference type="HAMAP-Rule" id="MF_00114"/>
    </source>
</evidence>
<evidence type="ECO:0000313" key="9">
    <source>
        <dbReference type="Proteomes" id="UP000823886"/>
    </source>
</evidence>
<comment type="function">
    <text evidence="6 7">Catalyzes a reversible aldol reaction between acetaldehyde and D-glyceraldehyde 3-phosphate to generate 2-deoxy-D-ribose 5-phosphate.</text>
</comment>
<dbReference type="PANTHER" id="PTHR10889">
    <property type="entry name" value="DEOXYRIBOSE-PHOSPHATE ALDOLASE"/>
    <property type="match status" value="1"/>
</dbReference>
<dbReference type="AlphaFoldDB" id="A0A9D2PLW2"/>
<dbReference type="InterPro" id="IPR011343">
    <property type="entry name" value="DeoC"/>
</dbReference>
<reference evidence="8" key="2">
    <citation type="submission" date="2021-04" db="EMBL/GenBank/DDBJ databases">
        <authorList>
            <person name="Gilroy R."/>
        </authorList>
    </citation>
    <scope>NUCLEOTIDE SEQUENCE</scope>
    <source>
        <strain evidence="8">ChiBcec2-3848</strain>
    </source>
</reference>